<dbReference type="Pfam" id="PF07690">
    <property type="entry name" value="MFS_1"/>
    <property type="match status" value="1"/>
</dbReference>
<evidence type="ECO:0000256" key="2">
    <source>
        <dbReference type="ARBA" id="ARBA00022448"/>
    </source>
</evidence>
<evidence type="ECO:0000259" key="8">
    <source>
        <dbReference type="PROSITE" id="PS50850"/>
    </source>
</evidence>
<feature type="transmembrane region" description="Helical" evidence="7">
    <location>
        <begin position="117"/>
        <end position="135"/>
    </location>
</feature>
<dbReference type="PROSITE" id="PS50850">
    <property type="entry name" value="MFS"/>
    <property type="match status" value="1"/>
</dbReference>
<evidence type="ECO:0000256" key="1">
    <source>
        <dbReference type="ARBA" id="ARBA00004141"/>
    </source>
</evidence>
<dbReference type="CDD" id="cd17328">
    <property type="entry name" value="MFS_spinster_like"/>
    <property type="match status" value="1"/>
</dbReference>
<feature type="transmembrane region" description="Helical" evidence="7">
    <location>
        <begin position="182"/>
        <end position="203"/>
    </location>
</feature>
<dbReference type="PANTHER" id="PTHR23505">
    <property type="entry name" value="SPINSTER"/>
    <property type="match status" value="1"/>
</dbReference>
<evidence type="ECO:0000256" key="7">
    <source>
        <dbReference type="SAM" id="Phobius"/>
    </source>
</evidence>
<feature type="transmembrane region" description="Helical" evidence="7">
    <location>
        <begin position="209"/>
        <end position="229"/>
    </location>
</feature>
<evidence type="ECO:0000313" key="9">
    <source>
        <dbReference type="EMBL" id="CAL1573902.1"/>
    </source>
</evidence>
<reference evidence="9 10" key="1">
    <citation type="submission" date="2024-04" db="EMBL/GenBank/DDBJ databases">
        <authorList>
            <person name="Waldvogel A.-M."/>
            <person name="Schoenle A."/>
        </authorList>
    </citation>
    <scope>NUCLEOTIDE SEQUENCE [LARGE SCALE GENOMIC DNA]</scope>
</reference>
<feature type="transmembrane region" description="Helical" evidence="7">
    <location>
        <begin position="141"/>
        <end position="161"/>
    </location>
</feature>
<dbReference type="InterPro" id="IPR044770">
    <property type="entry name" value="MFS_spinster-like"/>
</dbReference>
<dbReference type="PANTHER" id="PTHR23505:SF67">
    <property type="entry name" value="PROTEIN SPINSTER HOMOLOG 3"/>
    <property type="match status" value="1"/>
</dbReference>
<dbReference type="SUPFAM" id="SSF103473">
    <property type="entry name" value="MFS general substrate transporter"/>
    <property type="match status" value="1"/>
</dbReference>
<feature type="domain" description="Major facilitator superfamily (MFS) profile" evidence="8">
    <location>
        <begin position="52"/>
        <end position="475"/>
    </location>
</feature>
<dbReference type="InterPro" id="IPR020846">
    <property type="entry name" value="MFS_dom"/>
</dbReference>
<dbReference type="GO" id="GO:0016020">
    <property type="term" value="C:membrane"/>
    <property type="evidence" value="ECO:0007669"/>
    <property type="project" value="UniProtKB-SubCell"/>
</dbReference>
<dbReference type="InterPro" id="IPR011701">
    <property type="entry name" value="MFS"/>
</dbReference>
<feature type="transmembrane region" description="Helical" evidence="7">
    <location>
        <begin position="372"/>
        <end position="400"/>
    </location>
</feature>
<keyword evidence="3 7" id="KW-0812">Transmembrane</keyword>
<organism evidence="9 10">
    <name type="scientific">Knipowitschia caucasica</name>
    <name type="common">Caucasian dwarf goby</name>
    <name type="synonym">Pomatoschistus caucasicus</name>
    <dbReference type="NCBI Taxonomy" id="637954"/>
    <lineage>
        <taxon>Eukaryota</taxon>
        <taxon>Metazoa</taxon>
        <taxon>Chordata</taxon>
        <taxon>Craniata</taxon>
        <taxon>Vertebrata</taxon>
        <taxon>Euteleostomi</taxon>
        <taxon>Actinopterygii</taxon>
        <taxon>Neopterygii</taxon>
        <taxon>Teleostei</taxon>
        <taxon>Neoteleostei</taxon>
        <taxon>Acanthomorphata</taxon>
        <taxon>Gobiaria</taxon>
        <taxon>Gobiiformes</taxon>
        <taxon>Gobioidei</taxon>
        <taxon>Gobiidae</taxon>
        <taxon>Gobiinae</taxon>
        <taxon>Knipowitschia</taxon>
    </lineage>
</organism>
<dbReference type="InterPro" id="IPR036259">
    <property type="entry name" value="MFS_trans_sf"/>
</dbReference>
<feature type="transmembrane region" description="Helical" evidence="7">
    <location>
        <begin position="263"/>
        <end position="283"/>
    </location>
</feature>
<evidence type="ECO:0000256" key="4">
    <source>
        <dbReference type="ARBA" id="ARBA00022989"/>
    </source>
</evidence>
<comment type="similarity">
    <text evidence="6">Belongs to the major facilitator superfamily. Spinster (TC 2.A.1.49) family.</text>
</comment>
<name>A0AAV2J8U1_KNICA</name>
<keyword evidence="5 7" id="KW-0472">Membrane</keyword>
<dbReference type="GO" id="GO:0022857">
    <property type="term" value="F:transmembrane transporter activity"/>
    <property type="evidence" value="ECO:0007669"/>
    <property type="project" value="InterPro"/>
</dbReference>
<feature type="transmembrane region" description="Helical" evidence="7">
    <location>
        <begin position="345"/>
        <end position="366"/>
    </location>
</feature>
<proteinExistence type="inferred from homology"/>
<dbReference type="AlphaFoldDB" id="A0AAV2J8U1"/>
<evidence type="ECO:0000256" key="6">
    <source>
        <dbReference type="ARBA" id="ARBA00024338"/>
    </source>
</evidence>
<dbReference type="Gene3D" id="1.20.1250.20">
    <property type="entry name" value="MFS general substrate transporter like domains"/>
    <property type="match status" value="1"/>
</dbReference>
<keyword evidence="2" id="KW-0813">Transport</keyword>
<gene>
    <name evidence="9" type="ORF">KC01_LOCUS5706</name>
</gene>
<dbReference type="EMBL" id="OZ035833">
    <property type="protein sequence ID" value="CAL1573902.1"/>
    <property type="molecule type" value="Genomic_DNA"/>
</dbReference>
<evidence type="ECO:0000256" key="3">
    <source>
        <dbReference type="ARBA" id="ARBA00022692"/>
    </source>
</evidence>
<accession>A0AAV2J8U1</accession>
<feature type="transmembrane region" description="Helical" evidence="7">
    <location>
        <begin position="412"/>
        <end position="431"/>
    </location>
</feature>
<evidence type="ECO:0000256" key="5">
    <source>
        <dbReference type="ARBA" id="ARBA00023136"/>
    </source>
</evidence>
<feature type="transmembrane region" description="Helical" evidence="7">
    <location>
        <begin position="451"/>
        <end position="474"/>
    </location>
</feature>
<sequence length="548" mass="59615">MEPRISVSSFKEVVSPRRSLSASFRYGSFVNSVHTSERSGPPLVSPARGYVAVSVLCYINLLNYMERYTLAGVLLNIQKFFDISDSTAGLLQTVFIVSFLLVAPLFGYLGDRCNRKYIMMGGLIVWLITALSSSFVTEHLFWFLVLMRALVGIGEASYSTIAPTIIGDLFSGTKRSLMISAFYIFIPVGSGMGYISGASIASVTGDWRWALRVTPVLGLIGLLLLIFLVPNPPRGAAENQGQANTEPSSYKEDVKYLLKNKSFVWSTLGVTALAFLAGALAFWTPTLLFRARVVQGELQPCTEEPCNSSDSYIFGAVTVVTGILGVCIGAGLSRCFLDKVEYADPVICAVGLLGSVPFLFAAIFTASANIPATYVCIFITELMLSLCWPILADILLYVVVPTRRASAEALQITVGHLLGDAGSPYLLGVISDSIGKSNPVSSEWSFLSLKYSFLLCPFAGVLGGVFFLITAVYITKDKQAAQQLVPVKGETGAPGNNQHVMKESSRSSLWEVKMHCSLIKLRQRHDIIRGSPHRPQSLLRTFTSHNPE</sequence>
<dbReference type="Proteomes" id="UP001497482">
    <property type="component" value="Chromosome 11"/>
</dbReference>
<feature type="transmembrane region" description="Helical" evidence="7">
    <location>
        <begin position="90"/>
        <end position="110"/>
    </location>
</feature>
<keyword evidence="10" id="KW-1185">Reference proteome</keyword>
<protein>
    <recommendedName>
        <fullName evidence="8">Major facilitator superfamily (MFS) profile domain-containing protein</fullName>
    </recommendedName>
</protein>
<comment type="subcellular location">
    <subcellularLocation>
        <location evidence="1">Membrane</location>
        <topology evidence="1">Multi-pass membrane protein</topology>
    </subcellularLocation>
</comment>
<evidence type="ECO:0000313" key="10">
    <source>
        <dbReference type="Proteomes" id="UP001497482"/>
    </source>
</evidence>
<keyword evidence="4 7" id="KW-1133">Transmembrane helix</keyword>
<feature type="transmembrane region" description="Helical" evidence="7">
    <location>
        <begin position="312"/>
        <end position="333"/>
    </location>
</feature>